<evidence type="ECO:0008006" key="8">
    <source>
        <dbReference type="Google" id="ProtNLM"/>
    </source>
</evidence>
<comment type="caution">
    <text evidence="6">The sequence shown here is derived from an EMBL/GenBank/DDBJ whole genome shotgun (WGS) entry which is preliminary data.</text>
</comment>
<evidence type="ECO:0000256" key="3">
    <source>
        <dbReference type="SAM" id="MobiDB-lite"/>
    </source>
</evidence>
<evidence type="ECO:0000256" key="2">
    <source>
        <dbReference type="ARBA" id="ARBA00022737"/>
    </source>
</evidence>
<feature type="region of interest" description="Disordered" evidence="3">
    <location>
        <begin position="521"/>
        <end position="669"/>
    </location>
</feature>
<dbReference type="Pfam" id="PF08161">
    <property type="entry name" value="RRP12_HEAT"/>
    <property type="match status" value="1"/>
</dbReference>
<feature type="domain" description="Stalled ribosome sensor GCN1-like HEAT repeats region" evidence="5">
    <location>
        <begin position="337"/>
        <end position="467"/>
    </location>
</feature>
<reference evidence="6 7" key="1">
    <citation type="journal article" date="2024" name="Plant J.">
        <title>Genome sequences and population genomics reveal climatic adaptation and genomic divergence between two closely related sweetgum species.</title>
        <authorList>
            <person name="Xu W.Q."/>
            <person name="Ren C.Q."/>
            <person name="Zhang X.Y."/>
            <person name="Comes H.P."/>
            <person name="Liu X.H."/>
            <person name="Li Y.G."/>
            <person name="Kettle C.J."/>
            <person name="Jalonen R."/>
            <person name="Gaisberger H."/>
            <person name="Ma Y.Z."/>
            <person name="Qiu Y.X."/>
        </authorList>
    </citation>
    <scope>NUCLEOTIDE SEQUENCE [LARGE SCALE GENOMIC DNA]</scope>
    <source>
        <strain evidence="6">Hangzhou</strain>
    </source>
</reference>
<dbReference type="InterPro" id="IPR012978">
    <property type="entry name" value="HEAT_RRP12"/>
</dbReference>
<keyword evidence="7" id="KW-1185">Reference proteome</keyword>
<dbReference type="InterPro" id="IPR057546">
    <property type="entry name" value="HEAT_GCN1"/>
</dbReference>
<dbReference type="Proteomes" id="UP001415857">
    <property type="component" value="Unassembled WGS sequence"/>
</dbReference>
<dbReference type="EMBL" id="JBBPBK010000002">
    <property type="protein sequence ID" value="KAK9290022.1"/>
    <property type="molecule type" value="Genomic_DNA"/>
</dbReference>
<accession>A0AAP0S3W4</accession>
<protein>
    <recommendedName>
        <fullName evidence="8">RRP12-like protein</fullName>
    </recommendedName>
</protein>
<evidence type="ECO:0000259" key="4">
    <source>
        <dbReference type="Pfam" id="PF08161"/>
    </source>
</evidence>
<dbReference type="AlphaFoldDB" id="A0AAP0S3W4"/>
<dbReference type="InterPro" id="IPR011989">
    <property type="entry name" value="ARM-like"/>
</dbReference>
<keyword evidence="2" id="KW-0677">Repeat</keyword>
<evidence type="ECO:0000256" key="1">
    <source>
        <dbReference type="ARBA" id="ARBA00007690"/>
    </source>
</evidence>
<dbReference type="PANTHER" id="PTHR48412:SF1">
    <property type="entry name" value="ARM REPEAT SUPERFAMILY PROTEIN"/>
    <property type="match status" value="1"/>
</dbReference>
<dbReference type="SUPFAM" id="SSF48371">
    <property type="entry name" value="ARM repeat"/>
    <property type="match status" value="1"/>
</dbReference>
<dbReference type="Pfam" id="PF23271">
    <property type="entry name" value="HEAT_GCN1"/>
    <property type="match status" value="1"/>
</dbReference>
<evidence type="ECO:0000259" key="5">
    <source>
        <dbReference type="Pfam" id="PF23271"/>
    </source>
</evidence>
<feature type="compositionally biased region" description="Polar residues" evidence="3">
    <location>
        <begin position="535"/>
        <end position="544"/>
    </location>
</feature>
<organism evidence="6 7">
    <name type="scientific">Liquidambar formosana</name>
    <name type="common">Formosan gum</name>
    <dbReference type="NCBI Taxonomy" id="63359"/>
    <lineage>
        <taxon>Eukaryota</taxon>
        <taxon>Viridiplantae</taxon>
        <taxon>Streptophyta</taxon>
        <taxon>Embryophyta</taxon>
        <taxon>Tracheophyta</taxon>
        <taxon>Spermatophyta</taxon>
        <taxon>Magnoliopsida</taxon>
        <taxon>eudicotyledons</taxon>
        <taxon>Gunneridae</taxon>
        <taxon>Pentapetalae</taxon>
        <taxon>Saxifragales</taxon>
        <taxon>Altingiaceae</taxon>
        <taxon>Liquidambar</taxon>
    </lineage>
</organism>
<proteinExistence type="inferred from homology"/>
<name>A0AAP0S3W4_LIQFO</name>
<comment type="similarity">
    <text evidence="1">Belongs to the RRP12 family.</text>
</comment>
<evidence type="ECO:0000313" key="7">
    <source>
        <dbReference type="Proteomes" id="UP001415857"/>
    </source>
</evidence>
<feature type="compositionally biased region" description="Basic residues" evidence="3">
    <location>
        <begin position="653"/>
        <end position="669"/>
    </location>
</feature>
<dbReference type="PANTHER" id="PTHR48412">
    <property type="entry name" value="ARM REPEAT SUPERFAMILY PROTEIN"/>
    <property type="match status" value="1"/>
</dbReference>
<feature type="domain" description="RRP12 HEAT" evidence="4">
    <location>
        <begin position="1"/>
        <end position="155"/>
    </location>
</feature>
<feature type="compositionally biased region" description="Basic and acidic residues" evidence="3">
    <location>
        <begin position="613"/>
        <end position="644"/>
    </location>
</feature>
<sequence>MKNYVVGASLGYYVEHIVPLAESFQRASRKVKKSVIGQHLQAHAHGLWGLLPAFCRCPTDTYQNFGPLAKLLITFIKKDSFIHKNIALALQELVNQNRSVLGSKQDAGESNTYAVKESILEFTNVPSYSKKTATRNIRTLASCSTELLLALTDLFFDSPPEKRSYLKDAIGCLASISDSLITKNIFMSSLERFQLINGVGEFEKLGSHAHASSDKEPANSSTKENAQRGVMIELASSLVEGAKEDLIDLIYDFIRQTLQATDEGGHREAYHALSRILEEHAWFCSSRLVELIDFLLGLKSPVDTASLRSRFASFHILLVHIVKGSVEEENTKAFLILNEIILRLKDSNEEARKAAYDMLLMMSSSLRNSSCVSLDAPYHKLISMIMGYFSGSSPHIKSGAVSALSVLVYKEADICLFIPDLVPSVLTLLQSKAVEVIKAVLGFMKVLVSCLQAKDLHNLLSDIVNGVLPWSSVSRNHFRSKVTIILEIMLRKCGSAAVKFVTPEKYKGFVKTILENRHGKTSSMEAGTIDMKPASTDSSHNWQQKSKHKDLGISSGENGSVEFRKRKREKKQFLRTNEPHLAGSSSGGGVNWVKNARHSNHGKPTEGRSQGNGKDKRIYFNKEPANDGKRKMERAKGGRNDKSAFHKPANASKLHKHQQVGRKRQKTNK</sequence>
<dbReference type="Gene3D" id="1.25.10.10">
    <property type="entry name" value="Leucine-rich Repeat Variant"/>
    <property type="match status" value="1"/>
</dbReference>
<evidence type="ECO:0000313" key="6">
    <source>
        <dbReference type="EMBL" id="KAK9290022.1"/>
    </source>
</evidence>
<dbReference type="InterPro" id="IPR016024">
    <property type="entry name" value="ARM-type_fold"/>
</dbReference>
<gene>
    <name evidence="6" type="ORF">L1049_008185</name>
</gene>